<name>A0A812NMJ6_9DINO</name>
<proteinExistence type="predicted"/>
<keyword evidence="2" id="KW-1185">Reference proteome</keyword>
<accession>A0A812NMJ6</accession>
<gene>
    <name evidence="1" type="primary">UTP6</name>
    <name evidence="1" type="ORF">SNEC2469_LOCUS7782</name>
</gene>
<reference evidence="1" key="1">
    <citation type="submission" date="2021-02" db="EMBL/GenBank/DDBJ databases">
        <authorList>
            <person name="Dougan E. K."/>
            <person name="Rhodes N."/>
            <person name="Thang M."/>
            <person name="Chan C."/>
        </authorList>
    </citation>
    <scope>NUCLEOTIDE SEQUENCE</scope>
</reference>
<evidence type="ECO:0000313" key="1">
    <source>
        <dbReference type="EMBL" id="CAE7312662.1"/>
    </source>
</evidence>
<dbReference type="Proteomes" id="UP000601435">
    <property type="component" value="Unassembled WGS sequence"/>
</dbReference>
<dbReference type="OrthoDB" id="10594418at2759"/>
<comment type="caution">
    <text evidence="1">The sequence shown here is derived from an EMBL/GenBank/DDBJ whole genome shotgun (WGS) entry which is preliminary data.</text>
</comment>
<evidence type="ECO:0000313" key="2">
    <source>
        <dbReference type="Proteomes" id="UP000601435"/>
    </source>
</evidence>
<dbReference type="SUPFAM" id="SSF51197">
    <property type="entry name" value="Clavaminate synthase-like"/>
    <property type="match status" value="1"/>
</dbReference>
<protein>
    <submittedName>
        <fullName evidence="1">UTP6 protein</fullName>
    </submittedName>
</protein>
<dbReference type="AlphaFoldDB" id="A0A812NMJ6"/>
<organism evidence="1 2">
    <name type="scientific">Symbiodinium necroappetens</name>
    <dbReference type="NCBI Taxonomy" id="1628268"/>
    <lineage>
        <taxon>Eukaryota</taxon>
        <taxon>Sar</taxon>
        <taxon>Alveolata</taxon>
        <taxon>Dinophyceae</taxon>
        <taxon>Suessiales</taxon>
        <taxon>Symbiodiniaceae</taxon>
        <taxon>Symbiodinium</taxon>
    </lineage>
</organism>
<feature type="non-terminal residue" evidence="1">
    <location>
        <position position="1"/>
    </location>
</feature>
<sequence>SRTPAAAQAKQLLQEYISGIYRDVVAQNWTSETSGASPEAAKEALANSRAPGVQRWYGSFVVDGEAAEDLVVTLASCGVETSPVDECRPTGTAWCFFGANATPMGMQGKPEHVDQLAPGTITVHTQLCGRKVWKLRPYLLCPNWSGGAPLLSASCYAGRLELLCEEGDLLLIDTATWYHTTEIPALTDFSFSLAQDFSERLPGEKLQAMEAIQPFGLGKRGFLFRLWSILECVRWCFLLRLLSSCLTK</sequence>
<dbReference type="EMBL" id="CAJNJA010013090">
    <property type="protein sequence ID" value="CAE7312662.1"/>
    <property type="molecule type" value="Genomic_DNA"/>
</dbReference>